<proteinExistence type="predicted"/>
<protein>
    <submittedName>
        <fullName evidence="9">Membrane fusion protein (Multidrug efflux system)</fullName>
    </submittedName>
</protein>
<sequence>MATTESTPEAAATPKMKKNNKLYLILLNSFVFVITLFAIWYVIKNYLHINDDTYVSDAQVKAYINPVNSRVPGYVTDIFFTEHQSVKKGDTLLILDETEFENAIMQAEAGLSQAQAGKIAVSSSVARVGSGESTVEANMFGVQAQLSNAKADLARYKNLLDNDAVTLQQYQQIETQVKTLQSQYNALNKQKNTASLSTNETKSQLAVSDAQIKSAEATLARAKLNLKYTVILAPKDGIMGRRTITAGQFVQQGQQIAALVQDNSKWVEANLLETQLSLVKVGDVINFTVDAMEKQKFEGKVTSISAATGAAYSAIPTDNSAGNFVKVQQRIPVKIEFTQNNDPKLVELVRVGMNVVMTLND</sequence>
<keyword evidence="10" id="KW-1185">Reference proteome</keyword>
<feature type="domain" description="CusB-like beta-barrel" evidence="8">
    <location>
        <begin position="266"/>
        <end position="306"/>
    </location>
</feature>
<reference evidence="9 10" key="1">
    <citation type="submission" date="2018-10" db="EMBL/GenBank/DDBJ databases">
        <title>Genomic Encyclopedia of Archaeal and Bacterial Type Strains, Phase II (KMG-II): from individual species to whole genera.</title>
        <authorList>
            <person name="Goeker M."/>
        </authorList>
    </citation>
    <scope>NUCLEOTIDE SEQUENCE [LARGE SCALE GENOMIC DNA]</scope>
    <source>
        <strain evidence="9 10">DSM 19727</strain>
    </source>
</reference>
<evidence type="ECO:0000313" key="10">
    <source>
        <dbReference type="Proteomes" id="UP000280368"/>
    </source>
</evidence>
<keyword evidence="2 5" id="KW-0812">Transmembrane</keyword>
<evidence type="ECO:0000256" key="4">
    <source>
        <dbReference type="ARBA" id="ARBA00023136"/>
    </source>
</evidence>
<keyword evidence="4 5" id="KW-0472">Membrane</keyword>
<dbReference type="AlphaFoldDB" id="A0A3M0A1V2"/>
<dbReference type="OrthoDB" id="9811754at2"/>
<evidence type="ECO:0000256" key="2">
    <source>
        <dbReference type="ARBA" id="ARBA00022692"/>
    </source>
</evidence>
<dbReference type="EMBL" id="REFH01000011">
    <property type="protein sequence ID" value="RMA72982.1"/>
    <property type="molecule type" value="Genomic_DNA"/>
</dbReference>
<organism evidence="9 10">
    <name type="scientific">Flavobacterium weaverense</name>
    <dbReference type="NCBI Taxonomy" id="271156"/>
    <lineage>
        <taxon>Bacteria</taxon>
        <taxon>Pseudomonadati</taxon>
        <taxon>Bacteroidota</taxon>
        <taxon>Flavobacteriia</taxon>
        <taxon>Flavobacteriales</taxon>
        <taxon>Flavobacteriaceae</taxon>
        <taxon>Flavobacterium</taxon>
    </lineage>
</organism>
<evidence type="ECO:0000259" key="6">
    <source>
        <dbReference type="Pfam" id="PF25876"/>
    </source>
</evidence>
<dbReference type="RefSeq" id="WP_121926167.1">
    <property type="nucleotide sequence ID" value="NZ_CBCSGA010000010.1"/>
</dbReference>
<evidence type="ECO:0000259" key="8">
    <source>
        <dbReference type="Pfam" id="PF25954"/>
    </source>
</evidence>
<evidence type="ECO:0000259" key="7">
    <source>
        <dbReference type="Pfam" id="PF25917"/>
    </source>
</evidence>
<evidence type="ECO:0000256" key="3">
    <source>
        <dbReference type="ARBA" id="ARBA00022989"/>
    </source>
</evidence>
<name>A0A3M0A1V2_9FLAO</name>
<keyword evidence="3 5" id="KW-1133">Transmembrane helix</keyword>
<feature type="domain" description="Multidrug resistance protein MdtA-like alpha-helical hairpin" evidence="6">
    <location>
        <begin position="137"/>
        <end position="229"/>
    </location>
</feature>
<dbReference type="InterPro" id="IPR058625">
    <property type="entry name" value="MdtA-like_BSH"/>
</dbReference>
<dbReference type="Gene3D" id="2.40.30.170">
    <property type="match status" value="1"/>
</dbReference>
<accession>A0A3M0A1V2</accession>
<dbReference type="Gene3D" id="1.10.287.470">
    <property type="entry name" value="Helix hairpin bin"/>
    <property type="match status" value="1"/>
</dbReference>
<comment type="subcellular location">
    <subcellularLocation>
        <location evidence="1">Membrane</location>
        <topology evidence="1">Single-pass membrane protein</topology>
    </subcellularLocation>
</comment>
<dbReference type="GO" id="GO:0016020">
    <property type="term" value="C:membrane"/>
    <property type="evidence" value="ECO:0007669"/>
    <property type="project" value="UniProtKB-SubCell"/>
</dbReference>
<evidence type="ECO:0000313" key="9">
    <source>
        <dbReference type="EMBL" id="RMA72982.1"/>
    </source>
</evidence>
<dbReference type="PANTHER" id="PTHR30386">
    <property type="entry name" value="MEMBRANE FUSION SUBUNIT OF EMRAB-TOLC MULTIDRUG EFFLUX PUMP"/>
    <property type="match status" value="1"/>
</dbReference>
<dbReference type="Pfam" id="PF25876">
    <property type="entry name" value="HH_MFP_RND"/>
    <property type="match status" value="1"/>
</dbReference>
<dbReference type="Proteomes" id="UP000280368">
    <property type="component" value="Unassembled WGS sequence"/>
</dbReference>
<dbReference type="InterPro" id="IPR058624">
    <property type="entry name" value="MdtA-like_HH"/>
</dbReference>
<evidence type="ECO:0000256" key="5">
    <source>
        <dbReference type="SAM" id="Phobius"/>
    </source>
</evidence>
<feature type="domain" description="Multidrug resistance protein MdtA-like barrel-sandwich hybrid" evidence="7">
    <location>
        <begin position="67"/>
        <end position="260"/>
    </location>
</feature>
<evidence type="ECO:0000256" key="1">
    <source>
        <dbReference type="ARBA" id="ARBA00004167"/>
    </source>
</evidence>
<dbReference type="InterPro" id="IPR058792">
    <property type="entry name" value="Beta-barrel_RND_2"/>
</dbReference>
<comment type="caution">
    <text evidence="9">The sequence shown here is derived from an EMBL/GenBank/DDBJ whole genome shotgun (WGS) entry which is preliminary data.</text>
</comment>
<dbReference type="GO" id="GO:0055085">
    <property type="term" value="P:transmembrane transport"/>
    <property type="evidence" value="ECO:0007669"/>
    <property type="project" value="InterPro"/>
</dbReference>
<dbReference type="Gene3D" id="2.40.50.100">
    <property type="match status" value="1"/>
</dbReference>
<dbReference type="Pfam" id="PF25954">
    <property type="entry name" value="Beta-barrel_RND_2"/>
    <property type="match status" value="1"/>
</dbReference>
<feature type="transmembrane region" description="Helical" evidence="5">
    <location>
        <begin position="22"/>
        <end position="43"/>
    </location>
</feature>
<dbReference type="Pfam" id="PF25917">
    <property type="entry name" value="BSH_RND"/>
    <property type="match status" value="1"/>
</dbReference>
<dbReference type="PANTHER" id="PTHR30386:SF26">
    <property type="entry name" value="TRANSPORT PROTEIN COMB"/>
    <property type="match status" value="1"/>
</dbReference>
<dbReference type="SUPFAM" id="SSF111369">
    <property type="entry name" value="HlyD-like secretion proteins"/>
    <property type="match status" value="3"/>
</dbReference>
<dbReference type="InterPro" id="IPR050739">
    <property type="entry name" value="MFP"/>
</dbReference>
<gene>
    <name evidence="9" type="ORF">BC961_2578</name>
</gene>